<evidence type="ECO:0000256" key="14">
    <source>
        <dbReference type="ARBA" id="ARBA00075285"/>
    </source>
</evidence>
<dbReference type="SUPFAM" id="SSF53187">
    <property type="entry name" value="Zn-dependent exopeptidases"/>
    <property type="match status" value="1"/>
</dbReference>
<name>A0A413VYA2_9BACE</name>
<evidence type="ECO:0000256" key="9">
    <source>
        <dbReference type="ARBA" id="ARBA00036421"/>
    </source>
</evidence>
<evidence type="ECO:0000256" key="6">
    <source>
        <dbReference type="ARBA" id="ARBA00022833"/>
    </source>
</evidence>
<comment type="similarity">
    <text evidence="12">Belongs to the peptidase M20C family.</text>
</comment>
<evidence type="ECO:0000256" key="16">
    <source>
        <dbReference type="ARBA" id="ARBA00077688"/>
    </source>
</evidence>
<reference evidence="19 20" key="1">
    <citation type="submission" date="2018-08" db="EMBL/GenBank/DDBJ databases">
        <title>A genome reference for cultivated species of the human gut microbiota.</title>
        <authorList>
            <person name="Zou Y."/>
            <person name="Xue W."/>
            <person name="Luo G."/>
        </authorList>
    </citation>
    <scope>NUCLEOTIDE SEQUENCE [LARGE SCALE GENOMIC DNA]</scope>
    <source>
        <strain evidence="19 20">AM40-30BH</strain>
    </source>
</reference>
<dbReference type="GO" id="GO:0006508">
    <property type="term" value="P:proteolysis"/>
    <property type="evidence" value="ECO:0007669"/>
    <property type="project" value="UniProtKB-KW"/>
</dbReference>
<dbReference type="GO" id="GO:0005829">
    <property type="term" value="C:cytosol"/>
    <property type="evidence" value="ECO:0007669"/>
    <property type="project" value="TreeGrafter"/>
</dbReference>
<keyword evidence="7" id="KW-0482">Metalloprotease</keyword>
<dbReference type="NCBIfam" id="TIGR01893">
    <property type="entry name" value="aa-his-dipept"/>
    <property type="match status" value="1"/>
</dbReference>
<evidence type="ECO:0000256" key="3">
    <source>
        <dbReference type="ARBA" id="ARBA00022670"/>
    </source>
</evidence>
<feature type="domain" description="Peptidase M20 dimerisation" evidence="18">
    <location>
        <begin position="206"/>
        <end position="291"/>
    </location>
</feature>
<dbReference type="InterPro" id="IPR002933">
    <property type="entry name" value="Peptidase_M20"/>
</dbReference>
<evidence type="ECO:0000256" key="2">
    <source>
        <dbReference type="ARBA" id="ARBA00001947"/>
    </source>
</evidence>
<dbReference type="Gene3D" id="3.40.630.10">
    <property type="entry name" value="Zn peptidases"/>
    <property type="match status" value="2"/>
</dbReference>
<evidence type="ECO:0000256" key="1">
    <source>
        <dbReference type="ARBA" id="ARBA00001941"/>
    </source>
</evidence>
<evidence type="ECO:0000256" key="7">
    <source>
        <dbReference type="ARBA" id="ARBA00023049"/>
    </source>
</evidence>
<protein>
    <recommendedName>
        <fullName evidence="13">Cytosol non-specific dipeptidase</fullName>
        <ecNumber evidence="10">3.4.13.18</ecNumber>
    </recommendedName>
    <alternativeName>
        <fullName evidence="16">Aminoacyl-histidine dipeptidase</fullName>
    </alternativeName>
    <alternativeName>
        <fullName evidence="15">Beta-alanyl-histidine dipeptidase</fullName>
    </alternativeName>
    <alternativeName>
        <fullName evidence="14">Carnosinase</fullName>
    </alternativeName>
    <alternativeName>
        <fullName evidence="11">Peptidase D</fullName>
    </alternativeName>
    <alternativeName>
        <fullName evidence="17">Xaa-His dipeptidase</fullName>
    </alternativeName>
</protein>
<evidence type="ECO:0000256" key="15">
    <source>
        <dbReference type="ARBA" id="ARBA00076004"/>
    </source>
</evidence>
<dbReference type="GO" id="GO:0046872">
    <property type="term" value="F:metal ion binding"/>
    <property type="evidence" value="ECO:0007669"/>
    <property type="project" value="UniProtKB-KW"/>
</dbReference>
<dbReference type="FunFam" id="3.40.630.10:FF:000015">
    <property type="entry name" value="Aminoacyl-histidine dipeptidase PepD"/>
    <property type="match status" value="1"/>
</dbReference>
<dbReference type="EC" id="3.4.13.18" evidence="10"/>
<evidence type="ECO:0000256" key="5">
    <source>
        <dbReference type="ARBA" id="ARBA00022801"/>
    </source>
</evidence>
<evidence type="ECO:0000259" key="18">
    <source>
        <dbReference type="Pfam" id="PF07687"/>
    </source>
</evidence>
<dbReference type="Pfam" id="PF01546">
    <property type="entry name" value="Peptidase_M20"/>
    <property type="match status" value="1"/>
</dbReference>
<dbReference type="RefSeq" id="WP_002561152.1">
    <property type="nucleotide sequence ID" value="NZ_CABJFV010000001.1"/>
</dbReference>
<comment type="cofactor">
    <cofactor evidence="2">
        <name>Zn(2+)</name>
        <dbReference type="ChEBI" id="CHEBI:29105"/>
    </cofactor>
</comment>
<keyword evidence="6" id="KW-0862">Zinc</keyword>
<evidence type="ECO:0000256" key="11">
    <source>
        <dbReference type="ARBA" id="ARBA00044252"/>
    </source>
</evidence>
<comment type="caution">
    <text evidence="19">The sequence shown here is derived from an EMBL/GenBank/DDBJ whole genome shotgun (WGS) entry which is preliminary data.</text>
</comment>
<keyword evidence="5" id="KW-0378">Hydrolase</keyword>
<dbReference type="AlphaFoldDB" id="A0A413VYA2"/>
<proteinExistence type="inferred from homology"/>
<accession>A0A413VYA2</accession>
<evidence type="ECO:0000313" key="19">
    <source>
        <dbReference type="EMBL" id="RHB38549.1"/>
    </source>
</evidence>
<dbReference type="FunFam" id="3.40.630.10:FF:000018">
    <property type="entry name" value="Aminoacyl-histidine dipeptidase PepD"/>
    <property type="match status" value="1"/>
</dbReference>
<evidence type="ECO:0000256" key="13">
    <source>
        <dbReference type="ARBA" id="ARBA00071271"/>
    </source>
</evidence>
<keyword evidence="3" id="KW-0645">Protease</keyword>
<dbReference type="PANTHER" id="PTHR43501">
    <property type="entry name" value="CYTOSOL NON-SPECIFIC DIPEPTIDASE"/>
    <property type="match status" value="1"/>
</dbReference>
<keyword evidence="8" id="KW-0170">Cobalt</keyword>
<dbReference type="InterPro" id="IPR001160">
    <property type="entry name" value="Peptidase_M20C"/>
</dbReference>
<evidence type="ECO:0000256" key="4">
    <source>
        <dbReference type="ARBA" id="ARBA00022723"/>
    </source>
</evidence>
<dbReference type="Proteomes" id="UP000284379">
    <property type="component" value="Unassembled WGS sequence"/>
</dbReference>
<dbReference type="Pfam" id="PF07687">
    <property type="entry name" value="M20_dimer"/>
    <property type="match status" value="1"/>
</dbReference>
<organism evidence="19 20">
    <name type="scientific">Bacteroides nordii</name>
    <dbReference type="NCBI Taxonomy" id="291645"/>
    <lineage>
        <taxon>Bacteria</taxon>
        <taxon>Pseudomonadati</taxon>
        <taxon>Bacteroidota</taxon>
        <taxon>Bacteroidia</taxon>
        <taxon>Bacteroidales</taxon>
        <taxon>Bacteroidaceae</taxon>
        <taxon>Bacteroides</taxon>
    </lineage>
</organism>
<dbReference type="PIRSF" id="PIRSF016599">
    <property type="entry name" value="Xaa-His_dipept"/>
    <property type="match status" value="1"/>
</dbReference>
<dbReference type="PRINTS" id="PR00934">
    <property type="entry name" value="XHISDIPTASE"/>
</dbReference>
<comment type="cofactor">
    <cofactor evidence="1">
        <name>Co(2+)</name>
        <dbReference type="ChEBI" id="CHEBI:48828"/>
    </cofactor>
</comment>
<evidence type="ECO:0000256" key="12">
    <source>
        <dbReference type="ARBA" id="ARBA00061423"/>
    </source>
</evidence>
<gene>
    <name evidence="19" type="ORF">DW888_01710</name>
</gene>
<dbReference type="InterPro" id="IPR011650">
    <property type="entry name" value="Peptidase_M20_dimer"/>
</dbReference>
<comment type="catalytic activity">
    <reaction evidence="9">
        <text>Hydrolysis of dipeptides, preferentially hydrophobic dipeptides including prolyl amino acids.</text>
        <dbReference type="EC" id="3.4.13.18"/>
    </reaction>
</comment>
<dbReference type="GO" id="GO:0070573">
    <property type="term" value="F:metallodipeptidase activity"/>
    <property type="evidence" value="ECO:0007669"/>
    <property type="project" value="TreeGrafter"/>
</dbReference>
<dbReference type="PANTHER" id="PTHR43501:SF1">
    <property type="entry name" value="CYTOSOL NON-SPECIFIC DIPEPTIDASE"/>
    <property type="match status" value="1"/>
</dbReference>
<evidence type="ECO:0000313" key="20">
    <source>
        <dbReference type="Proteomes" id="UP000284379"/>
    </source>
</evidence>
<dbReference type="GeneID" id="69503014"/>
<evidence type="ECO:0000256" key="10">
    <source>
        <dbReference type="ARBA" id="ARBA00038976"/>
    </source>
</evidence>
<dbReference type="EMBL" id="QSGO01000001">
    <property type="protein sequence ID" value="RHB38549.1"/>
    <property type="molecule type" value="Genomic_DNA"/>
</dbReference>
<evidence type="ECO:0000256" key="17">
    <source>
        <dbReference type="ARBA" id="ARBA00078074"/>
    </source>
</evidence>
<evidence type="ECO:0000256" key="8">
    <source>
        <dbReference type="ARBA" id="ARBA00023285"/>
    </source>
</evidence>
<sequence>MEKQELKPTGVFKYFAEICQVPRPSKKEEKIIAYLKAFGEKHNLETKVDEAGNVLIKKPATPGKENLQTVVLQSHVDMVCEKNNNVEHDFLTDPIETEIDGEWLKAKGTTLGADNGIGVATELAILADDTIEHGPLECLFTVDEETGLTGAFALKEGFMNGDILLNLDSEDEGELFIGCAGGIDSVAEFTYKEVEVPAGYFFFKVEVKGLKGGHSGGDIHLGRGNANKILNRFLSQMSTKYDLYLCEINGGNLRNAIPREAYAICAVPEDAKHDVRADLNVFTAEVENELAVTEPDLKLVLESETPRAKAIDQDTTARLFKALYAVPHGVYAMSQDIPGLVETSTNLASVKMKPDNVIRIETSQRSSILSARNDMANTVRAAFQLAGAKVSFGEGYPGWKPNPHSAILEVAAASYKRLFGVDAKVKAIHAGLECGLFLDKYPSLDMISFGPTLTGVHSPDERMHIPSVDKFWRHLLDVLANIPEKK</sequence>
<keyword evidence="4" id="KW-0479">Metal-binding</keyword>
<dbReference type="CDD" id="cd03890">
    <property type="entry name" value="M20_pepD"/>
    <property type="match status" value="1"/>
</dbReference>